<feature type="non-terminal residue" evidence="2">
    <location>
        <position position="1"/>
    </location>
</feature>
<feature type="chain" id="PRO_5036211414" evidence="1">
    <location>
        <begin position="16"/>
        <end position="317"/>
    </location>
</feature>
<dbReference type="EMBL" id="CAJPVJ010008226">
    <property type="protein sequence ID" value="CAG2171791.1"/>
    <property type="molecule type" value="Genomic_DNA"/>
</dbReference>
<sequence length="317" mass="36589">MTIMVMMSVLSKCIAFTAKPMLPMLSHNITKRLIFSRFCDTLDVKQLCQDVKTSDLNAMLSSTAVLLRDISYIGLNNTHYFTQQTLQLFAIHLKSIGLTHVHHFIDNSNATQSRLQWDDTSVEHSFESVLQNYSQNNVSKRHVLEFVSQVLTGVPLKCQKRPKLDFRLTENANYYSTPDATLCRDETIVCNVVVKAIVIGSEHMAYDRQRSQTIGDSIASALHNRRTRRVHQNADQMVFALLVRSYKFNFFSVYFRHRYLSILEDLFSDESDDCHDWDNINETIVANQWNNGLELDFRSLSDRQLIGKCLAFMAHFD</sequence>
<protein>
    <submittedName>
        <fullName evidence="2">Uncharacterized protein</fullName>
    </submittedName>
</protein>
<gene>
    <name evidence="2" type="ORF">ONB1V03_LOCUS11251</name>
</gene>
<dbReference type="AlphaFoldDB" id="A0A7R9M7Q5"/>
<proteinExistence type="predicted"/>
<reference evidence="2" key="1">
    <citation type="submission" date="2020-11" db="EMBL/GenBank/DDBJ databases">
        <authorList>
            <person name="Tran Van P."/>
        </authorList>
    </citation>
    <scope>NUCLEOTIDE SEQUENCE</scope>
</reference>
<evidence type="ECO:0000313" key="3">
    <source>
        <dbReference type="Proteomes" id="UP000728032"/>
    </source>
</evidence>
<dbReference type="Proteomes" id="UP000728032">
    <property type="component" value="Unassembled WGS sequence"/>
</dbReference>
<accession>A0A7R9M7Q5</accession>
<dbReference type="OrthoDB" id="10683404at2759"/>
<keyword evidence="3" id="KW-1185">Reference proteome</keyword>
<organism evidence="2">
    <name type="scientific">Oppiella nova</name>
    <dbReference type="NCBI Taxonomy" id="334625"/>
    <lineage>
        <taxon>Eukaryota</taxon>
        <taxon>Metazoa</taxon>
        <taxon>Ecdysozoa</taxon>
        <taxon>Arthropoda</taxon>
        <taxon>Chelicerata</taxon>
        <taxon>Arachnida</taxon>
        <taxon>Acari</taxon>
        <taxon>Acariformes</taxon>
        <taxon>Sarcoptiformes</taxon>
        <taxon>Oribatida</taxon>
        <taxon>Brachypylina</taxon>
        <taxon>Oppioidea</taxon>
        <taxon>Oppiidae</taxon>
        <taxon>Oppiella</taxon>
    </lineage>
</organism>
<evidence type="ECO:0000256" key="1">
    <source>
        <dbReference type="SAM" id="SignalP"/>
    </source>
</evidence>
<name>A0A7R9M7Q5_9ACAR</name>
<dbReference type="EMBL" id="OC923051">
    <property type="protein sequence ID" value="CAD7654604.1"/>
    <property type="molecule type" value="Genomic_DNA"/>
</dbReference>
<keyword evidence="1" id="KW-0732">Signal</keyword>
<evidence type="ECO:0000313" key="2">
    <source>
        <dbReference type="EMBL" id="CAD7654604.1"/>
    </source>
</evidence>
<feature type="signal peptide" evidence="1">
    <location>
        <begin position="1"/>
        <end position="15"/>
    </location>
</feature>